<reference evidence="1" key="1">
    <citation type="submission" date="2022-02" db="EMBL/GenBank/DDBJ databases">
        <authorList>
            <person name="King R."/>
        </authorList>
    </citation>
    <scope>NUCLEOTIDE SEQUENCE</scope>
</reference>
<dbReference type="EMBL" id="LR824562">
    <property type="protein sequence ID" value="CAH1647455.1"/>
    <property type="molecule type" value="Genomic_DNA"/>
</dbReference>
<evidence type="ECO:0000313" key="1">
    <source>
        <dbReference type="EMBL" id="CAH1647455.1"/>
    </source>
</evidence>
<organism evidence="1 2">
    <name type="scientific">Spodoptera littoralis</name>
    <name type="common">Egyptian cotton leafworm</name>
    <dbReference type="NCBI Taxonomy" id="7109"/>
    <lineage>
        <taxon>Eukaryota</taxon>
        <taxon>Metazoa</taxon>
        <taxon>Ecdysozoa</taxon>
        <taxon>Arthropoda</taxon>
        <taxon>Hexapoda</taxon>
        <taxon>Insecta</taxon>
        <taxon>Pterygota</taxon>
        <taxon>Neoptera</taxon>
        <taxon>Endopterygota</taxon>
        <taxon>Lepidoptera</taxon>
        <taxon>Glossata</taxon>
        <taxon>Ditrysia</taxon>
        <taxon>Noctuoidea</taxon>
        <taxon>Noctuidae</taxon>
        <taxon>Amphipyrinae</taxon>
        <taxon>Spodoptera</taxon>
    </lineage>
</organism>
<keyword evidence="2" id="KW-1185">Reference proteome</keyword>
<protein>
    <submittedName>
        <fullName evidence="1">Uncharacterized protein</fullName>
    </submittedName>
</protein>
<evidence type="ECO:0000313" key="2">
    <source>
        <dbReference type="Proteomes" id="UP001153321"/>
    </source>
</evidence>
<gene>
    <name evidence="1" type="ORF">SPLIT_LOCUS12806</name>
</gene>
<name>A0A9P0N725_SPOLI</name>
<sequence>MPLYNVTPAFHYLCYESHESNPRPLARQSHLRPLGQRGSQIKVTFSRILSSVVRAFTNIQVHIHMTPKPEKTIYRSQRVALCGNRTRYTMRGSRLPRHRANRAVDFVSRQQILD</sequence>
<dbReference type="AlphaFoldDB" id="A0A9P0N725"/>
<accession>A0A9P0N725</accession>
<dbReference type="Proteomes" id="UP001153321">
    <property type="component" value="Chromosome Z"/>
</dbReference>
<proteinExistence type="predicted"/>